<evidence type="ECO:0008006" key="3">
    <source>
        <dbReference type="Google" id="ProtNLM"/>
    </source>
</evidence>
<organism evidence="1 2">
    <name type="scientific">Tanacetum coccineum</name>
    <dbReference type="NCBI Taxonomy" id="301880"/>
    <lineage>
        <taxon>Eukaryota</taxon>
        <taxon>Viridiplantae</taxon>
        <taxon>Streptophyta</taxon>
        <taxon>Embryophyta</taxon>
        <taxon>Tracheophyta</taxon>
        <taxon>Spermatophyta</taxon>
        <taxon>Magnoliopsida</taxon>
        <taxon>eudicotyledons</taxon>
        <taxon>Gunneridae</taxon>
        <taxon>Pentapetalae</taxon>
        <taxon>asterids</taxon>
        <taxon>campanulids</taxon>
        <taxon>Asterales</taxon>
        <taxon>Asteraceae</taxon>
        <taxon>Asteroideae</taxon>
        <taxon>Anthemideae</taxon>
        <taxon>Anthemidinae</taxon>
        <taxon>Tanacetum</taxon>
    </lineage>
</organism>
<gene>
    <name evidence="1" type="ORF">Tco_0770789</name>
</gene>
<evidence type="ECO:0000313" key="2">
    <source>
        <dbReference type="Proteomes" id="UP001151760"/>
    </source>
</evidence>
<evidence type="ECO:0000313" key="1">
    <source>
        <dbReference type="EMBL" id="GJS88153.1"/>
    </source>
</evidence>
<dbReference type="Proteomes" id="UP001151760">
    <property type="component" value="Unassembled WGS sequence"/>
</dbReference>
<protein>
    <recommendedName>
        <fullName evidence="3">Reverse transcriptase Ty1/copia-type domain-containing protein</fullName>
    </recommendedName>
</protein>
<dbReference type="PANTHER" id="PTHR11439:SF495">
    <property type="entry name" value="REVERSE TRANSCRIPTASE, RNA-DEPENDENT DNA POLYMERASE-RELATED"/>
    <property type="match status" value="1"/>
</dbReference>
<dbReference type="EMBL" id="BQNB010011253">
    <property type="protein sequence ID" value="GJS88153.1"/>
    <property type="molecule type" value="Genomic_DNA"/>
</dbReference>
<comment type="caution">
    <text evidence="1">The sequence shown here is derived from an EMBL/GenBank/DDBJ whole genome shotgun (WGS) entry which is preliminary data.</text>
</comment>
<reference evidence="1" key="2">
    <citation type="submission" date="2022-01" db="EMBL/GenBank/DDBJ databases">
        <authorList>
            <person name="Yamashiro T."/>
            <person name="Shiraishi A."/>
            <person name="Satake H."/>
            <person name="Nakayama K."/>
        </authorList>
    </citation>
    <scope>NUCLEOTIDE SEQUENCE</scope>
</reference>
<accession>A0ABQ4ZD75</accession>
<proteinExistence type="predicted"/>
<reference evidence="1" key="1">
    <citation type="journal article" date="2022" name="Int. J. Mol. Sci.">
        <title>Draft Genome of Tanacetum Coccineum: Genomic Comparison of Closely Related Tanacetum-Family Plants.</title>
        <authorList>
            <person name="Yamashiro T."/>
            <person name="Shiraishi A."/>
            <person name="Nakayama K."/>
            <person name="Satake H."/>
        </authorList>
    </citation>
    <scope>NUCLEOTIDE SEQUENCE</scope>
</reference>
<dbReference type="PANTHER" id="PTHR11439">
    <property type="entry name" value="GAG-POL-RELATED RETROTRANSPOSON"/>
    <property type="match status" value="1"/>
</dbReference>
<sequence length="258" mass="29004">METQKPLLKDEDGEEVDVHLYRSMIGSLMYLTSSRPDIMFAVCACARYQVNPKISHLHAVKRILRYLKGQPKLVVANSITKAEYVAASSCCRDSALDSKLMPILERNGVNVGDSKLMLLGINLLLLGKVNAARHKLTAAREIISLLHSRNLLNDDPSSFLPSKELHFEEIKTIKSSIDDPPEIELKDLPSYLEYTFLEGTDKLPVTISKELKDKEKAALLKVLKSHKQTIAWKISDIKGIDPSFCTHKILMEDDFKEG</sequence>
<name>A0ABQ4ZD75_9ASTR</name>
<keyword evidence="2" id="KW-1185">Reference proteome</keyword>